<keyword evidence="5" id="KW-1185">Reference proteome</keyword>
<evidence type="ECO:0000256" key="1">
    <source>
        <dbReference type="PROSITE-ProRule" id="PRU00047"/>
    </source>
</evidence>
<dbReference type="GO" id="GO:0003676">
    <property type="term" value="F:nucleic acid binding"/>
    <property type="evidence" value="ECO:0007669"/>
    <property type="project" value="InterPro"/>
</dbReference>
<dbReference type="SUPFAM" id="SSF57756">
    <property type="entry name" value="Retrovirus zinc finger-like domains"/>
    <property type="match status" value="1"/>
</dbReference>
<evidence type="ECO:0000259" key="3">
    <source>
        <dbReference type="PROSITE" id="PS50158"/>
    </source>
</evidence>
<dbReference type="InterPro" id="IPR001878">
    <property type="entry name" value="Znf_CCHC"/>
</dbReference>
<keyword evidence="1" id="KW-0479">Metal-binding</keyword>
<dbReference type="AlphaFoldDB" id="A0AAN8F9B9"/>
<feature type="region of interest" description="Disordered" evidence="2">
    <location>
        <begin position="40"/>
        <end position="65"/>
    </location>
</feature>
<dbReference type="Proteomes" id="UP001331761">
    <property type="component" value="Unassembled WGS sequence"/>
</dbReference>
<feature type="region of interest" description="Disordered" evidence="2">
    <location>
        <begin position="1"/>
        <end position="28"/>
    </location>
</feature>
<accession>A0AAN8F9B9</accession>
<dbReference type="PROSITE" id="PS50158">
    <property type="entry name" value="ZF_CCHC"/>
    <property type="match status" value="1"/>
</dbReference>
<organism evidence="4 5">
    <name type="scientific">Trichostrongylus colubriformis</name>
    <name type="common">Black scour worm</name>
    <dbReference type="NCBI Taxonomy" id="6319"/>
    <lineage>
        <taxon>Eukaryota</taxon>
        <taxon>Metazoa</taxon>
        <taxon>Ecdysozoa</taxon>
        <taxon>Nematoda</taxon>
        <taxon>Chromadorea</taxon>
        <taxon>Rhabditida</taxon>
        <taxon>Rhabditina</taxon>
        <taxon>Rhabditomorpha</taxon>
        <taxon>Strongyloidea</taxon>
        <taxon>Trichostrongylidae</taxon>
        <taxon>Trichostrongylus</taxon>
    </lineage>
</organism>
<dbReference type="GO" id="GO:0008270">
    <property type="term" value="F:zinc ion binding"/>
    <property type="evidence" value="ECO:0007669"/>
    <property type="project" value="UniProtKB-KW"/>
</dbReference>
<name>A0AAN8F9B9_TRICO</name>
<gene>
    <name evidence="4" type="ORF">GCK32_017298</name>
</gene>
<proteinExistence type="predicted"/>
<evidence type="ECO:0000313" key="5">
    <source>
        <dbReference type="Proteomes" id="UP001331761"/>
    </source>
</evidence>
<reference evidence="4 5" key="1">
    <citation type="submission" date="2019-10" db="EMBL/GenBank/DDBJ databases">
        <title>Assembly and Annotation for the nematode Trichostrongylus colubriformis.</title>
        <authorList>
            <person name="Martin J."/>
        </authorList>
    </citation>
    <scope>NUCLEOTIDE SEQUENCE [LARGE SCALE GENOMIC DNA]</scope>
    <source>
        <strain evidence="4">G859</strain>
        <tissue evidence="4">Whole worm</tissue>
    </source>
</reference>
<dbReference type="EMBL" id="WIXE01019778">
    <property type="protein sequence ID" value="KAK5969747.1"/>
    <property type="molecule type" value="Genomic_DNA"/>
</dbReference>
<protein>
    <recommendedName>
        <fullName evidence="3">CCHC-type domain-containing protein</fullName>
    </recommendedName>
</protein>
<feature type="domain" description="CCHC-type" evidence="3">
    <location>
        <begin position="249"/>
        <end position="262"/>
    </location>
</feature>
<evidence type="ECO:0000313" key="4">
    <source>
        <dbReference type="EMBL" id="KAK5969747.1"/>
    </source>
</evidence>
<evidence type="ECO:0000256" key="2">
    <source>
        <dbReference type="SAM" id="MobiDB-lite"/>
    </source>
</evidence>
<keyword evidence="1" id="KW-0863">Zinc-finger</keyword>
<dbReference type="InterPro" id="IPR036875">
    <property type="entry name" value="Znf_CCHC_sf"/>
</dbReference>
<dbReference type="GO" id="GO:0019899">
    <property type="term" value="F:enzyme binding"/>
    <property type="evidence" value="ECO:0007669"/>
    <property type="project" value="UniProtKB-ARBA"/>
</dbReference>
<dbReference type="GO" id="GO:0005737">
    <property type="term" value="C:cytoplasm"/>
    <property type="evidence" value="ECO:0007669"/>
    <property type="project" value="UniProtKB-ARBA"/>
</dbReference>
<feature type="compositionally biased region" description="Polar residues" evidence="2">
    <location>
        <begin position="1"/>
        <end position="18"/>
    </location>
</feature>
<feature type="compositionally biased region" description="Low complexity" evidence="2">
    <location>
        <begin position="42"/>
        <end position="65"/>
    </location>
</feature>
<keyword evidence="1" id="KW-0862">Zinc</keyword>
<comment type="caution">
    <text evidence="4">The sequence shown here is derived from an EMBL/GenBank/DDBJ whole genome shotgun (WGS) entry which is preliminary data.</text>
</comment>
<sequence length="410" mass="44793">MPKATSEPTNSSSKTSGPAEQAPGASVTYSLEQVQEMLSWITSQTTSGGQTQTSSQAAQEPTSAPAVLAQDVVGSSASSAGSSSSAPVFTKTHIQKQFEFNTNLLHLLTPVLEFLPADVGIRNNVTSAINQITQRNELLAIADKDPTVWEYFEEHSKAQKFQVSNPILASFLKDRKKVEKKEPAKKGASFRPHPYAGLFRPFRAGGAAWTPAPPASSVPYFNNRGSLDRRSQDSTFVQQGNVNKLPPMCFNCGGFGHLASNCFFRKRKDNSVSAYQNAEFLDSEINKLIDTQAIQEVFDASKIRINPLSVAIEVKRNWKAVMAEVAEKQSVQAALSFRWKLSILEKKLRAKVPVGLMPSPRNRQYGGVQSVAGGYHLLSLSPKRWHGPESTRVKGSWASPCGRLTSFSLC</sequence>